<proteinExistence type="inferred from homology"/>
<dbReference type="GO" id="GO:0006412">
    <property type="term" value="P:translation"/>
    <property type="evidence" value="ECO:0007669"/>
    <property type="project" value="InterPro"/>
</dbReference>
<dbReference type="PANTHER" id="PTHR21569">
    <property type="entry name" value="RIBOSOMAL PROTEIN S9"/>
    <property type="match status" value="1"/>
</dbReference>
<feature type="compositionally biased region" description="Basic residues" evidence="6">
    <location>
        <begin position="113"/>
        <end position="125"/>
    </location>
</feature>
<dbReference type="InterPro" id="IPR023035">
    <property type="entry name" value="Ribosomal_uS9_bac/plastid"/>
</dbReference>
<dbReference type="AlphaFoldDB" id="A0A6J5JYD2"/>
<evidence type="ECO:0000313" key="8">
    <source>
        <dbReference type="Proteomes" id="UP000509549"/>
    </source>
</evidence>
<keyword evidence="3 4" id="KW-0687">Ribonucleoprotein</keyword>
<dbReference type="SUPFAM" id="SSF54211">
    <property type="entry name" value="Ribosomal protein S5 domain 2-like"/>
    <property type="match status" value="1"/>
</dbReference>
<keyword evidence="8" id="KW-1185">Reference proteome</keyword>
<dbReference type="GO" id="GO:0003723">
    <property type="term" value="F:RNA binding"/>
    <property type="evidence" value="ECO:0007669"/>
    <property type="project" value="TreeGrafter"/>
</dbReference>
<evidence type="ECO:0000256" key="2">
    <source>
        <dbReference type="ARBA" id="ARBA00022980"/>
    </source>
</evidence>
<keyword evidence="2 4" id="KW-0689">Ribosomal protein</keyword>
<sequence>MSNYIYSTGKRKTSIARVFLKEGDGEIIINNNSEQNPKFITIIKKTLMLLNINNKIDLKITVKGGGLTGQSEAIRHGLSKALVILDKKNINEENSFRKKLKKLGFLTRDSRKVERKKVGRRKARKKEQYSKR</sequence>
<evidence type="ECO:0000313" key="7">
    <source>
        <dbReference type="EMBL" id="CAB3976353.1"/>
    </source>
</evidence>
<dbReference type="Pfam" id="PF00380">
    <property type="entry name" value="Ribosomal_S9"/>
    <property type="match status" value="1"/>
</dbReference>
<accession>A0A6J5JYD2</accession>
<dbReference type="PROSITE" id="PS00360">
    <property type="entry name" value="RIBOSOMAL_S9"/>
    <property type="match status" value="1"/>
</dbReference>
<dbReference type="GO" id="GO:0005737">
    <property type="term" value="C:cytoplasm"/>
    <property type="evidence" value="ECO:0007669"/>
    <property type="project" value="UniProtKB-ARBA"/>
</dbReference>
<evidence type="ECO:0000256" key="1">
    <source>
        <dbReference type="ARBA" id="ARBA00005251"/>
    </source>
</evidence>
<dbReference type="EMBL" id="LR794158">
    <property type="protein sequence ID" value="CAB3976353.1"/>
    <property type="molecule type" value="Genomic_DNA"/>
</dbReference>
<dbReference type="PANTHER" id="PTHR21569:SF1">
    <property type="entry name" value="SMALL RIBOSOMAL SUBUNIT PROTEIN US9M"/>
    <property type="match status" value="1"/>
</dbReference>
<evidence type="ECO:0000256" key="5">
    <source>
        <dbReference type="RuleBase" id="RU003816"/>
    </source>
</evidence>
<dbReference type="GO" id="GO:0015935">
    <property type="term" value="C:small ribosomal subunit"/>
    <property type="evidence" value="ECO:0007669"/>
    <property type="project" value="UniProtKB-ARBA"/>
</dbReference>
<dbReference type="RefSeq" id="WP_176604883.1">
    <property type="nucleotide sequence ID" value="NZ_LR794158.1"/>
</dbReference>
<dbReference type="InterPro" id="IPR020574">
    <property type="entry name" value="Ribosomal_uS9_CS"/>
</dbReference>
<dbReference type="Gene3D" id="3.30.230.10">
    <property type="match status" value="1"/>
</dbReference>
<comment type="similarity">
    <text evidence="1 4">Belongs to the universal ribosomal protein uS9 family.</text>
</comment>
<evidence type="ECO:0000256" key="6">
    <source>
        <dbReference type="SAM" id="MobiDB-lite"/>
    </source>
</evidence>
<dbReference type="FunFam" id="3.30.230.10:FF:000001">
    <property type="entry name" value="30S ribosomal protein S9"/>
    <property type="match status" value="1"/>
</dbReference>
<dbReference type="NCBIfam" id="NF001099">
    <property type="entry name" value="PRK00132.1"/>
    <property type="match status" value="1"/>
</dbReference>
<dbReference type="KEGG" id="acil:ESZ_00137"/>
<evidence type="ECO:0000256" key="4">
    <source>
        <dbReference type="RuleBase" id="RU003815"/>
    </source>
</evidence>
<feature type="region of interest" description="Disordered" evidence="6">
    <location>
        <begin position="111"/>
        <end position="132"/>
    </location>
</feature>
<dbReference type="InterPro" id="IPR020568">
    <property type="entry name" value="Ribosomal_Su5_D2-typ_SF"/>
</dbReference>
<dbReference type="InterPro" id="IPR000754">
    <property type="entry name" value="Ribosomal_uS9"/>
</dbReference>
<evidence type="ECO:0000256" key="3">
    <source>
        <dbReference type="ARBA" id="ARBA00023274"/>
    </source>
</evidence>
<dbReference type="Proteomes" id="UP000509549">
    <property type="component" value="Chromosome"/>
</dbReference>
<name>A0A6J5JYD2_9GAMM</name>
<dbReference type="GO" id="GO:0003735">
    <property type="term" value="F:structural constituent of ribosome"/>
    <property type="evidence" value="ECO:0007669"/>
    <property type="project" value="InterPro"/>
</dbReference>
<gene>
    <name evidence="7" type="primary">rpsI</name>
    <name evidence="7" type="ORF">ESZ_00137</name>
</gene>
<protein>
    <recommendedName>
        <fullName evidence="5">30S ribosomal protein S9</fullName>
    </recommendedName>
</protein>
<reference evidence="7 8" key="1">
    <citation type="submission" date="2020-04" db="EMBL/GenBank/DDBJ databases">
        <authorList>
            <person name="Graf S J."/>
        </authorList>
    </citation>
    <scope>NUCLEOTIDE SEQUENCE [LARGE SCALE GENOMIC DNA]</scope>
    <source>
        <strain evidence="7">1</strain>
    </source>
</reference>
<dbReference type="InterPro" id="IPR014721">
    <property type="entry name" value="Ribsml_uS5_D2-typ_fold_subgr"/>
</dbReference>
<organism evidence="7 8">
    <name type="scientific">Candidatus Azoamicus ciliaticola</name>
    <dbReference type="NCBI Taxonomy" id="2652803"/>
    <lineage>
        <taxon>Bacteria</taxon>
        <taxon>Pseudomonadati</taxon>
        <taxon>Pseudomonadota</taxon>
        <taxon>Gammaproteobacteria</taxon>
        <taxon>Candidatus Azoamicaceae</taxon>
        <taxon>Candidatus Azoamicus</taxon>
    </lineage>
</organism>